<protein>
    <submittedName>
        <fullName evidence="4">Alcohol dehydrogenase catalytic domain-containing protein</fullName>
    </submittedName>
</protein>
<organism evidence="4 5">
    <name type="scientific">Candidatus Dehalogenimonas loeffleri</name>
    <dbReference type="NCBI Taxonomy" id="3127115"/>
    <lineage>
        <taxon>Bacteria</taxon>
        <taxon>Bacillati</taxon>
        <taxon>Chloroflexota</taxon>
        <taxon>Dehalococcoidia</taxon>
        <taxon>Dehalococcoidales</taxon>
        <taxon>Dehalococcoidaceae</taxon>
        <taxon>Dehalogenimonas</taxon>
    </lineage>
</organism>
<evidence type="ECO:0000313" key="4">
    <source>
        <dbReference type="EMBL" id="WWX24604.1"/>
    </source>
</evidence>
<dbReference type="SUPFAM" id="SSF50129">
    <property type="entry name" value="GroES-like"/>
    <property type="match status" value="1"/>
</dbReference>
<evidence type="ECO:0000256" key="1">
    <source>
        <dbReference type="ARBA" id="ARBA00023002"/>
    </source>
</evidence>
<keyword evidence="5" id="KW-1185">Reference proteome</keyword>
<dbReference type="Pfam" id="PF00107">
    <property type="entry name" value="ADH_zinc_N"/>
    <property type="match status" value="1"/>
</dbReference>
<name>A0ABZ2J4M0_9CHLR</name>
<dbReference type="Gene3D" id="3.90.180.10">
    <property type="entry name" value="Medium-chain alcohol dehydrogenases, catalytic domain"/>
    <property type="match status" value="1"/>
</dbReference>
<dbReference type="RefSeq" id="WP_338736715.1">
    <property type="nucleotide sequence ID" value="NZ_CP146612.1"/>
</dbReference>
<reference evidence="4 5" key="1">
    <citation type="submission" date="2024-03" db="EMBL/GenBank/DDBJ databases">
        <title>A Dehalogenimonas Isolated from Estuarine Sediments Dihaloeliminates Chlorinated Alkanes.</title>
        <authorList>
            <person name="Yang Y."/>
            <person name="Wang H."/>
        </authorList>
    </citation>
    <scope>NUCLEOTIDE SEQUENCE [LARGE SCALE GENOMIC DNA]</scope>
    <source>
        <strain evidence="4 5">W</strain>
    </source>
</reference>
<sequence length="344" mass="36540">MKAAILSGPNMLSVNHLSRPVCPAGGLLVRVVCCAICSSDARMVLKGHQGLVYPRIPGHELSGVVDESRNSCFVPGDRVQIYPGLSCGHCSACRRGEPRRCISLKTMGFSADGGFAEYISLEESSITSGGVNLIPRNVSDSQAALSEPLASCINAQEKARVGQGDTVLILGAGPLGLLHSRLARHLGAARILITEIDDRRLELAGELAQADRVINIGMERIPQVISDETGSRGVNVILLASNALPVVNLLPLLVEGGRLSLFAGISKDLSFERFDINQIHYRELEVTGAFGSTPAQNTTALDLIAGGFPVEDLITKTLSIDEISAGIEHTNDHQGLRAMVCFNA</sequence>
<dbReference type="EMBL" id="CP146612">
    <property type="protein sequence ID" value="WWX24604.1"/>
    <property type="molecule type" value="Genomic_DNA"/>
</dbReference>
<evidence type="ECO:0000259" key="3">
    <source>
        <dbReference type="Pfam" id="PF08240"/>
    </source>
</evidence>
<gene>
    <name evidence="4" type="ORF">V8247_04870</name>
</gene>
<dbReference type="InterPro" id="IPR013154">
    <property type="entry name" value="ADH-like_N"/>
</dbReference>
<dbReference type="InterPro" id="IPR011032">
    <property type="entry name" value="GroES-like_sf"/>
</dbReference>
<keyword evidence="1" id="KW-0560">Oxidoreductase</keyword>
<dbReference type="SUPFAM" id="SSF51735">
    <property type="entry name" value="NAD(P)-binding Rossmann-fold domains"/>
    <property type="match status" value="1"/>
</dbReference>
<dbReference type="PANTHER" id="PTHR43401">
    <property type="entry name" value="L-THREONINE 3-DEHYDROGENASE"/>
    <property type="match status" value="1"/>
</dbReference>
<evidence type="ECO:0000313" key="5">
    <source>
        <dbReference type="Proteomes" id="UP001375370"/>
    </source>
</evidence>
<dbReference type="InterPro" id="IPR036291">
    <property type="entry name" value="NAD(P)-bd_dom_sf"/>
</dbReference>
<proteinExistence type="predicted"/>
<feature type="domain" description="Alcohol dehydrogenase-like C-terminal" evidence="2">
    <location>
        <begin position="174"/>
        <end position="305"/>
    </location>
</feature>
<dbReference type="Gene3D" id="3.40.50.720">
    <property type="entry name" value="NAD(P)-binding Rossmann-like Domain"/>
    <property type="match status" value="1"/>
</dbReference>
<dbReference type="InterPro" id="IPR013149">
    <property type="entry name" value="ADH-like_C"/>
</dbReference>
<evidence type="ECO:0000259" key="2">
    <source>
        <dbReference type="Pfam" id="PF00107"/>
    </source>
</evidence>
<dbReference type="InterPro" id="IPR050129">
    <property type="entry name" value="Zn_alcohol_dh"/>
</dbReference>
<accession>A0ABZ2J4M0</accession>
<feature type="domain" description="Alcohol dehydrogenase-like N-terminal" evidence="3">
    <location>
        <begin position="25"/>
        <end position="126"/>
    </location>
</feature>
<dbReference type="Proteomes" id="UP001375370">
    <property type="component" value="Chromosome"/>
</dbReference>
<dbReference type="Pfam" id="PF08240">
    <property type="entry name" value="ADH_N"/>
    <property type="match status" value="1"/>
</dbReference>
<dbReference type="PANTHER" id="PTHR43401:SF2">
    <property type="entry name" value="L-THREONINE 3-DEHYDROGENASE"/>
    <property type="match status" value="1"/>
</dbReference>